<name>A0ABM8E580_9HYPH</name>
<evidence type="ECO:0000256" key="1">
    <source>
        <dbReference type="SAM" id="MobiDB-lite"/>
    </source>
</evidence>
<evidence type="ECO:0008006" key="4">
    <source>
        <dbReference type="Google" id="ProtNLM"/>
    </source>
</evidence>
<dbReference type="Proteomes" id="UP001317629">
    <property type="component" value="Chromosome"/>
</dbReference>
<sequence>MVEFAHILGQVERLSEGAAELASHDEAYLRLLEIERFDCARTREPPAGARSRRANELYAASESDGSARDDKPAVVQGKFELTPSELRRLILQLNNPALSLLELHALRRELAWRFHPDRLTLADRPKADDAMAQLNARIDALIQEKKSSGPTK</sequence>
<gene>
    <name evidence="2" type="ORF">SS37A_05600</name>
</gene>
<feature type="region of interest" description="Disordered" evidence="1">
    <location>
        <begin position="45"/>
        <end position="73"/>
    </location>
</feature>
<dbReference type="RefSeq" id="WP_281930326.1">
    <property type="nucleotide sequence ID" value="NZ_AP027142.1"/>
</dbReference>
<keyword evidence="3" id="KW-1185">Reference proteome</keyword>
<organism evidence="2 3">
    <name type="scientific">Methylocystis iwaonis</name>
    <dbReference type="NCBI Taxonomy" id="2885079"/>
    <lineage>
        <taxon>Bacteria</taxon>
        <taxon>Pseudomonadati</taxon>
        <taxon>Pseudomonadota</taxon>
        <taxon>Alphaproteobacteria</taxon>
        <taxon>Hyphomicrobiales</taxon>
        <taxon>Methylocystaceae</taxon>
        <taxon>Methylocystis</taxon>
    </lineage>
</organism>
<reference evidence="2 3" key="1">
    <citation type="journal article" date="2023" name="Int. J. Syst. Evol. Microbiol.">
        <title>Methylocystis iwaonis sp. nov., a type II methane-oxidizing bacterium from surface soil of a rice paddy field in Japan, and emended description of the genus Methylocystis (ex Whittenbury et al. 1970) Bowman et al. 1993.</title>
        <authorList>
            <person name="Kaise H."/>
            <person name="Sawadogo J.B."/>
            <person name="Alam M.S."/>
            <person name="Ueno C."/>
            <person name="Dianou D."/>
            <person name="Shinjo R."/>
            <person name="Asakawa S."/>
        </authorList>
    </citation>
    <scope>NUCLEOTIDE SEQUENCE [LARGE SCALE GENOMIC DNA]</scope>
    <source>
        <strain evidence="2 3">SS37A-Re</strain>
    </source>
</reference>
<protein>
    <recommendedName>
        <fullName evidence="4">J domain-containing protein</fullName>
    </recommendedName>
</protein>
<evidence type="ECO:0000313" key="3">
    <source>
        <dbReference type="Proteomes" id="UP001317629"/>
    </source>
</evidence>
<accession>A0ABM8E580</accession>
<dbReference type="EMBL" id="AP027142">
    <property type="protein sequence ID" value="BDV33031.1"/>
    <property type="molecule type" value="Genomic_DNA"/>
</dbReference>
<proteinExistence type="predicted"/>
<evidence type="ECO:0000313" key="2">
    <source>
        <dbReference type="EMBL" id="BDV33031.1"/>
    </source>
</evidence>